<feature type="compositionally biased region" description="Acidic residues" evidence="1">
    <location>
        <begin position="245"/>
        <end position="256"/>
    </location>
</feature>
<protein>
    <recommendedName>
        <fullName evidence="2">HAT C-terminal dimerisation domain-containing protein</fullName>
    </recommendedName>
</protein>
<dbReference type="InterPro" id="IPR012337">
    <property type="entry name" value="RNaseH-like_sf"/>
</dbReference>
<proteinExistence type="predicted"/>
<dbReference type="EMBL" id="AUPC02000030">
    <property type="protein sequence ID" value="POG78701.1"/>
    <property type="molecule type" value="Genomic_DNA"/>
</dbReference>
<dbReference type="VEuPathDB" id="FungiDB:RhiirFUN_011133"/>
<reference evidence="3 4" key="2">
    <citation type="journal article" date="2018" name="New Phytol.">
        <title>High intraspecific genome diversity in the model arbuscular mycorrhizal symbiont Rhizophagus irregularis.</title>
        <authorList>
            <person name="Chen E.C.H."/>
            <person name="Morin E."/>
            <person name="Beaudet D."/>
            <person name="Noel J."/>
            <person name="Yildirir G."/>
            <person name="Ndikumana S."/>
            <person name="Charron P."/>
            <person name="St-Onge C."/>
            <person name="Giorgi J."/>
            <person name="Kruger M."/>
            <person name="Marton T."/>
            <person name="Ropars J."/>
            <person name="Grigoriev I.V."/>
            <person name="Hainaut M."/>
            <person name="Henrissat B."/>
            <person name="Roux C."/>
            <person name="Martin F."/>
            <person name="Corradi N."/>
        </authorList>
    </citation>
    <scope>NUCLEOTIDE SEQUENCE [LARGE SCALE GENOMIC DNA]</scope>
    <source>
        <strain evidence="3 4">DAOM 197198</strain>
    </source>
</reference>
<sequence length="311" mass="36280">MESFITRSLSSADKIKFHMHLLQVTISCGFSLSWINNPESLATKFEPSTSTNKRRPTDPLTIPYQIILHYHQDHKSAIYIYIGKWLVYYYKAWTGKDPISILKEFDDFSQGTKYPFDDASISQFKNDIHRYWCWVRSAYPEIGTVAARIFGICVNAASVERLWSSMGFLHTKARNRLKFSRVLNMAKLRADITYKRRKQESVLLKSTTANINLEQHINLDNLDEQNKENDSNINNRDELNHTESEESDDDDNDDTNIEEQFQNQINQIGGDDDDELDIDDINVENIEHPAQNKDAKWRLDTMFKDNLHCPF</sequence>
<dbReference type="AlphaFoldDB" id="A0A2P4QM24"/>
<accession>A0A2P4QM24</accession>
<evidence type="ECO:0000259" key="2">
    <source>
        <dbReference type="Pfam" id="PF05699"/>
    </source>
</evidence>
<feature type="compositionally biased region" description="Basic and acidic residues" evidence="1">
    <location>
        <begin position="224"/>
        <end position="244"/>
    </location>
</feature>
<evidence type="ECO:0000313" key="3">
    <source>
        <dbReference type="EMBL" id="POG78701.1"/>
    </source>
</evidence>
<dbReference type="SUPFAM" id="SSF53098">
    <property type="entry name" value="Ribonuclease H-like"/>
    <property type="match status" value="1"/>
</dbReference>
<comment type="caution">
    <text evidence="3">The sequence shown here is derived from an EMBL/GenBank/DDBJ whole genome shotgun (WGS) entry which is preliminary data.</text>
</comment>
<feature type="domain" description="HAT C-terminal dimerisation" evidence="2">
    <location>
        <begin position="126"/>
        <end position="186"/>
    </location>
</feature>
<dbReference type="InterPro" id="IPR008906">
    <property type="entry name" value="HATC_C_dom"/>
</dbReference>
<evidence type="ECO:0000256" key="1">
    <source>
        <dbReference type="SAM" id="MobiDB-lite"/>
    </source>
</evidence>
<feature type="region of interest" description="Disordered" evidence="1">
    <location>
        <begin position="221"/>
        <end position="256"/>
    </location>
</feature>
<keyword evidence="4" id="KW-1185">Reference proteome</keyword>
<name>A0A2P4QM24_RHIID</name>
<gene>
    <name evidence="3" type="ORF">GLOIN_2v1472823</name>
</gene>
<reference evidence="3 4" key="1">
    <citation type="journal article" date="2013" name="Proc. Natl. Acad. Sci. U.S.A.">
        <title>Genome of an arbuscular mycorrhizal fungus provides insight into the oldest plant symbiosis.</title>
        <authorList>
            <person name="Tisserant E."/>
            <person name="Malbreil M."/>
            <person name="Kuo A."/>
            <person name="Kohler A."/>
            <person name="Symeonidi A."/>
            <person name="Balestrini R."/>
            <person name="Charron P."/>
            <person name="Duensing N."/>
            <person name="Frei Dit Frey N."/>
            <person name="Gianinazzi-Pearson V."/>
            <person name="Gilbert L.B."/>
            <person name="Handa Y."/>
            <person name="Herr J.R."/>
            <person name="Hijri M."/>
            <person name="Koul R."/>
            <person name="Kawaguchi M."/>
            <person name="Krajinski F."/>
            <person name="Lammers P.J."/>
            <person name="Masclaux F.G."/>
            <person name="Murat C."/>
            <person name="Morin E."/>
            <person name="Ndikumana S."/>
            <person name="Pagni M."/>
            <person name="Petitpierre D."/>
            <person name="Requena N."/>
            <person name="Rosikiewicz P."/>
            <person name="Riley R."/>
            <person name="Saito K."/>
            <person name="San Clemente H."/>
            <person name="Shapiro H."/>
            <person name="van Tuinen D."/>
            <person name="Becard G."/>
            <person name="Bonfante P."/>
            <person name="Paszkowski U."/>
            <person name="Shachar-Hill Y.Y."/>
            <person name="Tuskan G.A."/>
            <person name="Young P.W."/>
            <person name="Sanders I.R."/>
            <person name="Henrissat B."/>
            <person name="Rensing S.A."/>
            <person name="Grigoriev I.V."/>
            <person name="Corradi N."/>
            <person name="Roux C."/>
            <person name="Martin F."/>
        </authorList>
    </citation>
    <scope>NUCLEOTIDE SEQUENCE [LARGE SCALE GENOMIC DNA]</scope>
    <source>
        <strain evidence="3 4">DAOM 197198</strain>
    </source>
</reference>
<dbReference type="Pfam" id="PF05699">
    <property type="entry name" value="Dimer_Tnp_hAT"/>
    <property type="match status" value="1"/>
</dbReference>
<evidence type="ECO:0000313" key="4">
    <source>
        <dbReference type="Proteomes" id="UP000018888"/>
    </source>
</evidence>
<dbReference type="PROSITE" id="PS51257">
    <property type="entry name" value="PROKAR_LIPOPROTEIN"/>
    <property type="match status" value="1"/>
</dbReference>
<dbReference type="GO" id="GO:0046983">
    <property type="term" value="F:protein dimerization activity"/>
    <property type="evidence" value="ECO:0007669"/>
    <property type="project" value="InterPro"/>
</dbReference>
<organism evidence="3 4">
    <name type="scientific">Rhizophagus irregularis (strain DAOM 181602 / DAOM 197198 / MUCL 43194)</name>
    <name type="common">Arbuscular mycorrhizal fungus</name>
    <name type="synonym">Glomus intraradices</name>
    <dbReference type="NCBI Taxonomy" id="747089"/>
    <lineage>
        <taxon>Eukaryota</taxon>
        <taxon>Fungi</taxon>
        <taxon>Fungi incertae sedis</taxon>
        <taxon>Mucoromycota</taxon>
        <taxon>Glomeromycotina</taxon>
        <taxon>Glomeromycetes</taxon>
        <taxon>Glomerales</taxon>
        <taxon>Glomeraceae</taxon>
        <taxon>Rhizophagus</taxon>
    </lineage>
</organism>
<dbReference type="Proteomes" id="UP000018888">
    <property type="component" value="Unassembled WGS sequence"/>
</dbReference>